<dbReference type="PANTHER" id="PTHR30509:SF8">
    <property type="entry name" value="INNER MEMBRANE PROTEIN YCCS"/>
    <property type="match status" value="1"/>
</dbReference>
<evidence type="ECO:0000256" key="2">
    <source>
        <dbReference type="ARBA" id="ARBA00022475"/>
    </source>
</evidence>
<keyword evidence="5 7" id="KW-0472">Membrane</keyword>
<organism evidence="11 12">
    <name type="scientific">Candidatus Dactylopiibacterium carminicum</name>
    <dbReference type="NCBI Taxonomy" id="857335"/>
    <lineage>
        <taxon>Bacteria</taxon>
        <taxon>Pseudomonadati</taxon>
        <taxon>Pseudomonadota</taxon>
        <taxon>Betaproteobacteria</taxon>
        <taxon>Rhodocyclales</taxon>
        <taxon>Rhodocyclaceae</taxon>
        <taxon>Candidatus Dactylopiibacterium</taxon>
    </lineage>
</organism>
<dbReference type="GO" id="GO:0005886">
    <property type="term" value="C:plasma membrane"/>
    <property type="evidence" value="ECO:0007669"/>
    <property type="project" value="UniProtKB-SubCell"/>
</dbReference>
<feature type="transmembrane region" description="Helical" evidence="7">
    <location>
        <begin position="91"/>
        <end position="110"/>
    </location>
</feature>
<evidence type="ECO:0000259" key="8">
    <source>
        <dbReference type="Pfam" id="PF12805"/>
    </source>
</evidence>
<evidence type="ECO:0000259" key="9">
    <source>
        <dbReference type="Pfam" id="PF13515"/>
    </source>
</evidence>
<dbReference type="EMBL" id="MDUX01000055">
    <property type="protein sequence ID" value="KAF7598278.1"/>
    <property type="molecule type" value="Genomic_DNA"/>
</dbReference>
<evidence type="ECO:0000256" key="7">
    <source>
        <dbReference type="SAM" id="Phobius"/>
    </source>
</evidence>
<feature type="transmembrane region" description="Helical" evidence="7">
    <location>
        <begin position="489"/>
        <end position="508"/>
    </location>
</feature>
<dbReference type="InterPro" id="IPR010019">
    <property type="entry name" value="Integral_membrane_YccS"/>
</dbReference>
<feature type="transmembrane region" description="Helical" evidence="7">
    <location>
        <begin position="399"/>
        <end position="416"/>
    </location>
</feature>
<evidence type="ECO:0000313" key="11">
    <source>
        <dbReference type="EMBL" id="PAS91923.1"/>
    </source>
</evidence>
<name>A0A272EP80_9RHOO</name>
<comment type="similarity">
    <text evidence="6">Belongs to the YccS/YhfK family.</text>
</comment>
<reference evidence="11 12" key="2">
    <citation type="submission" date="2017-07" db="EMBL/GenBank/DDBJ databases">
        <title>Candidatus Dactylopiibacterium carminicum, a nitrogen-fixing symbiont of the cochineal insect Dactylopius coccus and Dactylopius opuntiae (Hemiptera: Coccoidea: Dactylopiidae).</title>
        <authorList>
            <person name="Vera A."/>
        </authorList>
    </citation>
    <scope>NUCLEOTIDE SEQUENCE [LARGE SCALE GENOMIC DNA]</scope>
    <source>
        <strain evidence="11 12">NFDCM</strain>
    </source>
</reference>
<dbReference type="InterPro" id="IPR049453">
    <property type="entry name" value="Memb_transporter_dom"/>
</dbReference>
<evidence type="ECO:0000256" key="4">
    <source>
        <dbReference type="ARBA" id="ARBA00022989"/>
    </source>
</evidence>
<evidence type="ECO:0000256" key="1">
    <source>
        <dbReference type="ARBA" id="ARBA00004651"/>
    </source>
</evidence>
<sequence>MYPVAEQLRRLWVHDKALSSLKVTIALLCVIWASVAWQHHEWLIGLILGVIAAALAETDDRPIGRLRAICAMLASFAVVAFSVQWLFPWPWLFVCGLALSSFSFVMLGALGERYATLSIASLILAIYTMLGLSQHHSQGLPFWHEPALLLSGATLYSAISLLGALFFSQRTPRQSTARVFLALAHYLRLKAALLSPQPGHDTAAQRLQLAEHNARLVGRMNQARQILIAWQQGGRVSAETMRLLKWYFAAQGIHERASSAHHPYAELTTAFARSDVLFRCEHLLRVQADYCELLAGAIVQGEFAPAPQGSAAALEQLRKSLDYLGYNAVPMATELREALDDIGRNLARIDAELQQLANPFAPDEHVDRMLRDANPRSMREMLLRVRLQFSPASSRFRHGLRLALALSAGYGLIHILDLPQGYWVLLTTVFVCQPQYSSTWRRLGERVSGTLLGLLIASAFIAAFAHPAAQLSLLVVAGVAFFAFRAERYLLATASITVLVMLCFNQFGGSYALVLPRLLDTILGSLIAGVAVALVLPDWQGKRLHRAMAGSLRASARYLGEILRQYSQGKRDDLAYRIARRDAHNADAELSSTLAAMLGEPERFRAHARQAYLFLAESHSLLGYISALGAHREQLTAWQHQACIDALATAIQQDLIQLATALEQGTMPDESPSIDMPIPGDAQGAERRLLRQLSLIRQQLPAIRARIGVRNDAAPVQERLQLPR</sequence>
<keyword evidence="2" id="KW-1003">Cell membrane</keyword>
<evidence type="ECO:0000256" key="3">
    <source>
        <dbReference type="ARBA" id="ARBA00022692"/>
    </source>
</evidence>
<feature type="domain" description="Integral membrane bound transporter" evidence="9">
    <location>
        <begin position="411"/>
        <end position="528"/>
    </location>
</feature>
<feature type="transmembrane region" description="Helical" evidence="7">
    <location>
        <begin position="147"/>
        <end position="168"/>
    </location>
</feature>
<keyword evidence="3 7" id="KW-0812">Transmembrane</keyword>
<dbReference type="PANTHER" id="PTHR30509">
    <property type="entry name" value="P-HYDROXYBENZOIC ACID EFFLUX PUMP SUBUNIT-RELATED"/>
    <property type="match status" value="1"/>
</dbReference>
<dbReference type="NCBIfam" id="TIGR01667">
    <property type="entry name" value="YCCS_YHFK"/>
    <property type="match status" value="1"/>
</dbReference>
<proteinExistence type="inferred from homology"/>
<feature type="transmembrane region" description="Helical" evidence="7">
    <location>
        <begin position="514"/>
        <end position="536"/>
    </location>
</feature>
<feature type="transmembrane region" description="Helical" evidence="7">
    <location>
        <begin position="451"/>
        <end position="482"/>
    </location>
</feature>
<gene>
    <name evidence="11" type="primary">yccS</name>
    <name evidence="10" type="ORF">BGI27_14090</name>
    <name evidence="11" type="ORF">CGU29_13935</name>
</gene>
<dbReference type="OrthoDB" id="8670769at2"/>
<evidence type="ECO:0000313" key="10">
    <source>
        <dbReference type="EMBL" id="KAF7598278.1"/>
    </source>
</evidence>
<feature type="transmembrane region" description="Helical" evidence="7">
    <location>
        <begin position="66"/>
        <end position="85"/>
    </location>
</feature>
<protein>
    <submittedName>
        <fullName evidence="11">TIGR01666 family membrane protein</fullName>
    </submittedName>
</protein>
<feature type="transmembrane region" description="Helical" evidence="7">
    <location>
        <begin position="42"/>
        <end position="59"/>
    </location>
</feature>
<reference evidence="10 13" key="1">
    <citation type="submission" date="2016-08" db="EMBL/GenBank/DDBJ databases">
        <title>Candidatus Dactylopiibacterium carminicum genome sequence.</title>
        <authorList>
            <person name="Ramirez-Puebla S.T."/>
            <person name="Ormeno-Orrillo E."/>
            <person name="Vera-Ponce De Leon A."/>
            <person name="Luis L."/>
            <person name="Sanchez-Flores A."/>
            <person name="Monica R."/>
            <person name="Martinez-Romero E."/>
        </authorList>
    </citation>
    <scope>NUCLEOTIDE SEQUENCE [LARGE SCALE GENOMIC DNA]</scope>
    <source>
        <strain evidence="10">END1</strain>
    </source>
</reference>
<feature type="transmembrane region" description="Helical" evidence="7">
    <location>
        <begin position="117"/>
        <end position="135"/>
    </location>
</feature>
<dbReference type="AlphaFoldDB" id="A0A272EP80"/>
<keyword evidence="13" id="KW-1185">Reference proteome</keyword>
<dbReference type="NCBIfam" id="TIGR01666">
    <property type="entry name" value="YCCS"/>
    <property type="match status" value="1"/>
</dbReference>
<accession>A0A272EP80</accession>
<dbReference type="Proteomes" id="UP000623509">
    <property type="component" value="Unassembled WGS sequence"/>
</dbReference>
<comment type="caution">
    <text evidence="11">The sequence shown here is derived from an EMBL/GenBank/DDBJ whole genome shotgun (WGS) entry which is preliminary data.</text>
</comment>
<evidence type="ECO:0000256" key="5">
    <source>
        <dbReference type="ARBA" id="ARBA00023136"/>
    </source>
</evidence>
<dbReference type="InterPro" id="IPR032692">
    <property type="entry name" value="YccS_N"/>
</dbReference>
<evidence type="ECO:0000256" key="6">
    <source>
        <dbReference type="ARBA" id="ARBA00043993"/>
    </source>
</evidence>
<dbReference type="InterPro" id="IPR010020">
    <property type="entry name" value="Integral_membrane_YCCS_YHJK"/>
</dbReference>
<evidence type="ECO:0000313" key="13">
    <source>
        <dbReference type="Proteomes" id="UP000623509"/>
    </source>
</evidence>
<dbReference type="Proteomes" id="UP000216107">
    <property type="component" value="Unassembled WGS sequence"/>
</dbReference>
<keyword evidence="4 7" id="KW-1133">Transmembrane helix</keyword>
<comment type="subcellular location">
    <subcellularLocation>
        <location evidence="1">Cell membrane</location>
        <topology evidence="1">Multi-pass membrane protein</topology>
    </subcellularLocation>
</comment>
<feature type="domain" description="Integral membrane protein YccS N-terminal" evidence="8">
    <location>
        <begin position="70"/>
        <end position="352"/>
    </location>
</feature>
<evidence type="ECO:0000313" key="12">
    <source>
        <dbReference type="Proteomes" id="UP000216107"/>
    </source>
</evidence>
<dbReference type="RefSeq" id="WP_095525492.1">
    <property type="nucleotide sequence ID" value="NZ_MDUX01000055.1"/>
</dbReference>
<dbReference type="Pfam" id="PF13515">
    <property type="entry name" value="FUSC_2"/>
    <property type="match status" value="1"/>
</dbReference>
<dbReference type="EMBL" id="NMRN01000054">
    <property type="protein sequence ID" value="PAS91923.1"/>
    <property type="molecule type" value="Genomic_DNA"/>
</dbReference>
<feature type="transmembrane region" description="Helical" evidence="7">
    <location>
        <begin position="17"/>
        <end position="36"/>
    </location>
</feature>
<dbReference type="Pfam" id="PF12805">
    <property type="entry name" value="FUSC-like"/>
    <property type="match status" value="1"/>
</dbReference>